<keyword evidence="2" id="KW-0732">Signal</keyword>
<feature type="domain" description="SGNH hydrolase-type esterase" evidence="3">
    <location>
        <begin position="252"/>
        <end position="417"/>
    </location>
</feature>
<protein>
    <submittedName>
        <fullName evidence="5">GDSL-type esterase/lipase family protein</fullName>
    </submittedName>
</protein>
<dbReference type="EMBL" id="JBIGIC010000008">
    <property type="protein sequence ID" value="MFG6488478.1"/>
    <property type="molecule type" value="Genomic_DNA"/>
</dbReference>
<dbReference type="CDD" id="cd01820">
    <property type="entry name" value="PAF_acetylesterase_like"/>
    <property type="match status" value="1"/>
</dbReference>
<feature type="domain" description="ExoP galactose-binding-like" evidence="4">
    <location>
        <begin position="76"/>
        <end position="195"/>
    </location>
</feature>
<feature type="signal peptide" evidence="2">
    <location>
        <begin position="1"/>
        <end position="22"/>
    </location>
</feature>
<organism evidence="5 6">
    <name type="scientific">Pelomonas candidula</name>
    <dbReference type="NCBI Taxonomy" id="3299025"/>
    <lineage>
        <taxon>Bacteria</taxon>
        <taxon>Pseudomonadati</taxon>
        <taxon>Pseudomonadota</taxon>
        <taxon>Betaproteobacteria</taxon>
        <taxon>Burkholderiales</taxon>
        <taxon>Sphaerotilaceae</taxon>
        <taxon>Roseateles</taxon>
    </lineage>
</organism>
<dbReference type="Gene3D" id="2.60.120.430">
    <property type="entry name" value="Galactose-binding lectin"/>
    <property type="match status" value="1"/>
</dbReference>
<keyword evidence="6" id="KW-1185">Reference proteome</keyword>
<reference evidence="5 6" key="1">
    <citation type="submission" date="2024-08" db="EMBL/GenBank/DDBJ databases">
        <authorList>
            <person name="Lu H."/>
        </authorList>
    </citation>
    <scope>NUCLEOTIDE SEQUENCE [LARGE SCALE GENOMIC DNA]</scope>
    <source>
        <strain evidence="5 6">BYS78W</strain>
    </source>
</reference>
<dbReference type="Pfam" id="PF18559">
    <property type="entry name" value="Exop_C"/>
    <property type="match status" value="1"/>
</dbReference>
<dbReference type="InterPro" id="IPR041443">
    <property type="entry name" value="Exop_C"/>
</dbReference>
<dbReference type="Pfam" id="PF13472">
    <property type="entry name" value="Lipase_GDSL_2"/>
    <property type="match status" value="1"/>
</dbReference>
<dbReference type="PANTHER" id="PTHR11852">
    <property type="entry name" value="PLATELET-ACTIVATING FACTOR ACETYLHYDROLASE"/>
    <property type="match status" value="1"/>
</dbReference>
<evidence type="ECO:0000259" key="4">
    <source>
        <dbReference type="Pfam" id="PF18559"/>
    </source>
</evidence>
<accession>A0ABW7HFL5</accession>
<feature type="chain" id="PRO_5046874347" evidence="2">
    <location>
        <begin position="23"/>
        <end position="434"/>
    </location>
</feature>
<dbReference type="SUPFAM" id="SSF52266">
    <property type="entry name" value="SGNH hydrolase"/>
    <property type="match status" value="1"/>
</dbReference>
<dbReference type="Gene3D" id="3.40.50.1110">
    <property type="entry name" value="SGNH hydrolase"/>
    <property type="match status" value="1"/>
</dbReference>
<sequence>MQSRFQTLLFATLFASTGLVCAQDLTILPAPADAWRITVGHWDAQVELTGDGVAAPPPKAEYARNAYAGASARSNNGRRDALLFDWRDLWQSTLRVESRSPLDLRPYAGGTLEFDLDVSELSHGGLSVKVGCGSGCERGVNLIEPARSWTGKGWQHVALSMSCFARQGADFSAVTLPFALEGTGSGRVSVANVRIGRDAKPGLACPDYRTESVTPAMLNESWSIDWWLPRHKEKLEEKRKLLEAGTPPQIVFIGDSITQGWEKEGREVWQHHFAPLHGLALGFGGDRTENALWRLQHGEIDGIAPQAVVLMIGTNNTGHRAEAPETTAAGIKRLLDEIRQRLPKAQVLLLAIFPRGEKPDDGQRQLNQAINKLIAGYADSRSVHFLDIGAALLQPDGTLSKDIMPDLLHPNERGYEIWQRAMAPTLQKLMGQTP</sequence>
<gene>
    <name evidence="5" type="ORF">ACG04R_17460</name>
</gene>
<evidence type="ECO:0000256" key="1">
    <source>
        <dbReference type="ARBA" id="ARBA00038184"/>
    </source>
</evidence>
<comment type="similarity">
    <text evidence="1">Belongs to the 'GDSL' lipolytic enzyme family. Platelet-activating factor acetylhydrolase IB beta/gamma subunits subfamily.</text>
</comment>
<dbReference type="InterPro" id="IPR008979">
    <property type="entry name" value="Galactose-bd-like_sf"/>
</dbReference>
<evidence type="ECO:0000313" key="5">
    <source>
        <dbReference type="EMBL" id="MFG6488478.1"/>
    </source>
</evidence>
<evidence type="ECO:0000313" key="6">
    <source>
        <dbReference type="Proteomes" id="UP001606134"/>
    </source>
</evidence>
<dbReference type="SUPFAM" id="SSF49785">
    <property type="entry name" value="Galactose-binding domain-like"/>
    <property type="match status" value="1"/>
</dbReference>
<dbReference type="InterPro" id="IPR013830">
    <property type="entry name" value="SGNH_hydro"/>
</dbReference>
<name>A0ABW7HFL5_9BURK</name>
<comment type="caution">
    <text evidence="5">The sequence shown here is derived from an EMBL/GenBank/DDBJ whole genome shotgun (WGS) entry which is preliminary data.</text>
</comment>
<dbReference type="InterPro" id="IPR036514">
    <property type="entry name" value="SGNH_hydro_sf"/>
</dbReference>
<evidence type="ECO:0000259" key="3">
    <source>
        <dbReference type="Pfam" id="PF13472"/>
    </source>
</evidence>
<proteinExistence type="inferred from homology"/>
<evidence type="ECO:0000256" key="2">
    <source>
        <dbReference type="SAM" id="SignalP"/>
    </source>
</evidence>
<dbReference type="Proteomes" id="UP001606134">
    <property type="component" value="Unassembled WGS sequence"/>
</dbReference>
<dbReference type="PANTHER" id="PTHR11852:SF0">
    <property type="entry name" value="PLATELET-ACTIVATING FACTOR ACETYLHYDROLASE IB SUBUNIT BETA HOMOLOG"/>
    <property type="match status" value="1"/>
</dbReference>